<dbReference type="Proteomes" id="UP000823388">
    <property type="component" value="Chromosome 3N"/>
</dbReference>
<sequence>MNPRVWVKWAKSVVDTCSVHHTNHGTTLAYLQPSVYTFPFVVKKENVTKRRAARRKRTEESTAAAYHCNQMLGVQPLLRLAADHSEGVKGVYRSTSKPTLAA</sequence>
<accession>A0A8T0UBD9</accession>
<dbReference type="AlphaFoldDB" id="A0A8T0UBD9"/>
<dbReference type="EMBL" id="CM029042">
    <property type="protein sequence ID" value="KAG2618034.1"/>
    <property type="molecule type" value="Genomic_DNA"/>
</dbReference>
<evidence type="ECO:0000313" key="1">
    <source>
        <dbReference type="EMBL" id="KAG2618034.1"/>
    </source>
</evidence>
<keyword evidence="2" id="KW-1185">Reference proteome</keyword>
<name>A0A8T0UBD9_PANVG</name>
<protein>
    <submittedName>
        <fullName evidence="1">Uncharacterized protein</fullName>
    </submittedName>
</protein>
<reference evidence="1" key="1">
    <citation type="submission" date="2020-05" db="EMBL/GenBank/DDBJ databases">
        <title>WGS assembly of Panicum virgatum.</title>
        <authorList>
            <person name="Lovell J.T."/>
            <person name="Jenkins J."/>
            <person name="Shu S."/>
            <person name="Juenger T.E."/>
            <person name="Schmutz J."/>
        </authorList>
    </citation>
    <scope>NUCLEOTIDE SEQUENCE</scope>
    <source>
        <strain evidence="1">AP13</strain>
    </source>
</reference>
<organism evidence="1 2">
    <name type="scientific">Panicum virgatum</name>
    <name type="common">Blackwell switchgrass</name>
    <dbReference type="NCBI Taxonomy" id="38727"/>
    <lineage>
        <taxon>Eukaryota</taxon>
        <taxon>Viridiplantae</taxon>
        <taxon>Streptophyta</taxon>
        <taxon>Embryophyta</taxon>
        <taxon>Tracheophyta</taxon>
        <taxon>Spermatophyta</taxon>
        <taxon>Magnoliopsida</taxon>
        <taxon>Liliopsida</taxon>
        <taxon>Poales</taxon>
        <taxon>Poaceae</taxon>
        <taxon>PACMAD clade</taxon>
        <taxon>Panicoideae</taxon>
        <taxon>Panicodae</taxon>
        <taxon>Paniceae</taxon>
        <taxon>Panicinae</taxon>
        <taxon>Panicum</taxon>
        <taxon>Panicum sect. Hiantes</taxon>
    </lineage>
</organism>
<evidence type="ECO:0000313" key="2">
    <source>
        <dbReference type="Proteomes" id="UP000823388"/>
    </source>
</evidence>
<proteinExistence type="predicted"/>
<comment type="caution">
    <text evidence="1">The sequence shown here is derived from an EMBL/GenBank/DDBJ whole genome shotgun (WGS) entry which is preliminary data.</text>
</comment>
<gene>
    <name evidence="1" type="ORF">PVAP13_3NG258143</name>
</gene>